<reference evidence="12" key="1">
    <citation type="submission" date="2014-09" db="EMBL/GenBank/DDBJ databases">
        <authorList>
            <person name="Sharma Rahul"/>
            <person name="Thines Marco"/>
        </authorList>
    </citation>
    <scope>NUCLEOTIDE SEQUENCE [LARGE SCALE GENOMIC DNA]</scope>
</reference>
<evidence type="ECO:0000256" key="2">
    <source>
        <dbReference type="ARBA" id="ARBA00008160"/>
    </source>
</evidence>
<accession>A0A0P1BCM8</accession>
<dbReference type="GO" id="GO:0043001">
    <property type="term" value="P:Golgi to plasma membrane protein transport"/>
    <property type="evidence" value="ECO:0007669"/>
    <property type="project" value="TreeGrafter"/>
</dbReference>
<keyword evidence="8 10" id="KW-0472">Membrane</keyword>
<dbReference type="AlphaFoldDB" id="A0A0P1BCM8"/>
<evidence type="ECO:0000313" key="11">
    <source>
        <dbReference type="EMBL" id="CEH13452.1"/>
    </source>
</evidence>
<dbReference type="EMBL" id="CCYA01000221">
    <property type="protein sequence ID" value="CEH13452.1"/>
    <property type="molecule type" value="Genomic_DNA"/>
</dbReference>
<keyword evidence="5" id="KW-0653">Protein transport</keyword>
<dbReference type="PANTHER" id="PTHR12952:SF0">
    <property type="entry name" value="PROTEIN SYS1 HOMOLOG"/>
    <property type="match status" value="1"/>
</dbReference>
<organism evidence="11 12">
    <name type="scientific">Ceraceosorus bombacis</name>
    <dbReference type="NCBI Taxonomy" id="401625"/>
    <lineage>
        <taxon>Eukaryota</taxon>
        <taxon>Fungi</taxon>
        <taxon>Dikarya</taxon>
        <taxon>Basidiomycota</taxon>
        <taxon>Ustilaginomycotina</taxon>
        <taxon>Exobasidiomycetes</taxon>
        <taxon>Ceraceosorales</taxon>
        <taxon>Ceraceosoraceae</taxon>
        <taxon>Ceraceosorus</taxon>
    </lineage>
</organism>
<keyword evidence="6 10" id="KW-1133">Transmembrane helix</keyword>
<evidence type="ECO:0000256" key="5">
    <source>
        <dbReference type="ARBA" id="ARBA00022927"/>
    </source>
</evidence>
<dbReference type="PANTHER" id="PTHR12952">
    <property type="entry name" value="SYS1"/>
    <property type="match status" value="1"/>
</dbReference>
<keyword evidence="4 10" id="KW-0812">Transmembrane</keyword>
<evidence type="ECO:0000256" key="9">
    <source>
        <dbReference type="SAM" id="MobiDB-lite"/>
    </source>
</evidence>
<keyword evidence="3" id="KW-0813">Transport</keyword>
<dbReference type="GO" id="GO:0000139">
    <property type="term" value="C:Golgi membrane"/>
    <property type="evidence" value="ECO:0007669"/>
    <property type="project" value="UniProtKB-SubCell"/>
</dbReference>
<proteinExistence type="inferred from homology"/>
<evidence type="ECO:0000256" key="7">
    <source>
        <dbReference type="ARBA" id="ARBA00023034"/>
    </source>
</evidence>
<evidence type="ECO:0000256" key="10">
    <source>
        <dbReference type="SAM" id="Phobius"/>
    </source>
</evidence>
<evidence type="ECO:0000256" key="3">
    <source>
        <dbReference type="ARBA" id="ARBA00022448"/>
    </source>
</evidence>
<evidence type="ECO:0000256" key="8">
    <source>
        <dbReference type="ARBA" id="ARBA00023136"/>
    </source>
</evidence>
<feature type="compositionally biased region" description="Polar residues" evidence="9">
    <location>
        <begin position="229"/>
        <end position="247"/>
    </location>
</feature>
<dbReference type="GO" id="GO:0005829">
    <property type="term" value="C:cytosol"/>
    <property type="evidence" value="ECO:0007669"/>
    <property type="project" value="GOC"/>
</dbReference>
<sequence length="292" mass="31992">MSSIANHQLTSDACLPSPSSPQIIAFQTMHYFILALLIPLSLSLFASRDALTFQGGAFSVSAVLDWRELLGAKSFGASPDWADAWLTPVSLDGVPGAGGLQHVPLEQITRPAPGRSASPAIRPIKAQDLGDEWELRAADPSRKWATWLAWIVAGVLDMHLLLFLIRKPTAMLDHVLTFHLLHLIITTLWVRSVPSWWYYALAALHAAGCVVSSEAFAVKREMRDGFNTPVDTSQVGATSSSRASRQPSFVVDEDDTDDTSQTLFEAPSHVVASNEDEKGLEHMELKPINRRD</sequence>
<name>A0A0P1BCM8_9BASI</name>
<comment type="subcellular location">
    <subcellularLocation>
        <location evidence="1">Golgi apparatus membrane</location>
        <topology evidence="1">Multi-pass membrane protein</topology>
    </subcellularLocation>
</comment>
<evidence type="ECO:0000256" key="1">
    <source>
        <dbReference type="ARBA" id="ARBA00004653"/>
    </source>
</evidence>
<feature type="transmembrane region" description="Helical" evidence="10">
    <location>
        <begin position="196"/>
        <end position="218"/>
    </location>
</feature>
<comment type="similarity">
    <text evidence="2">Belongs to the SYS1 family.</text>
</comment>
<dbReference type="GO" id="GO:0034067">
    <property type="term" value="P:protein localization to Golgi apparatus"/>
    <property type="evidence" value="ECO:0007669"/>
    <property type="project" value="TreeGrafter"/>
</dbReference>
<dbReference type="InterPro" id="IPR019185">
    <property type="entry name" value="Integral_membrane_SYS1-rel"/>
</dbReference>
<dbReference type="GO" id="GO:0005802">
    <property type="term" value="C:trans-Golgi network"/>
    <property type="evidence" value="ECO:0007669"/>
    <property type="project" value="TreeGrafter"/>
</dbReference>
<keyword evidence="7" id="KW-0333">Golgi apparatus</keyword>
<feature type="transmembrane region" description="Helical" evidence="10">
    <location>
        <begin position="144"/>
        <end position="165"/>
    </location>
</feature>
<dbReference type="OrthoDB" id="542931at2759"/>
<feature type="compositionally biased region" description="Basic and acidic residues" evidence="9">
    <location>
        <begin position="275"/>
        <end position="292"/>
    </location>
</feature>
<evidence type="ECO:0000256" key="6">
    <source>
        <dbReference type="ARBA" id="ARBA00022989"/>
    </source>
</evidence>
<evidence type="ECO:0000313" key="12">
    <source>
        <dbReference type="Proteomes" id="UP000054845"/>
    </source>
</evidence>
<dbReference type="STRING" id="401625.A0A0P1BCM8"/>
<dbReference type="Pfam" id="PF09801">
    <property type="entry name" value="SYS1"/>
    <property type="match status" value="1"/>
</dbReference>
<protein>
    <submittedName>
        <fullName evidence="11">PROTEIN T03F1.12</fullName>
    </submittedName>
</protein>
<dbReference type="GO" id="GO:0006895">
    <property type="term" value="P:Golgi to endosome transport"/>
    <property type="evidence" value="ECO:0007669"/>
    <property type="project" value="TreeGrafter"/>
</dbReference>
<dbReference type="Proteomes" id="UP000054845">
    <property type="component" value="Unassembled WGS sequence"/>
</dbReference>
<feature type="region of interest" description="Disordered" evidence="9">
    <location>
        <begin position="229"/>
        <end position="292"/>
    </location>
</feature>
<evidence type="ECO:0000256" key="4">
    <source>
        <dbReference type="ARBA" id="ARBA00022692"/>
    </source>
</evidence>
<feature type="transmembrane region" description="Helical" evidence="10">
    <location>
        <begin position="29"/>
        <end position="46"/>
    </location>
</feature>
<keyword evidence="12" id="KW-1185">Reference proteome</keyword>